<dbReference type="InterPro" id="IPR029039">
    <property type="entry name" value="Flavoprotein-like_sf"/>
</dbReference>
<evidence type="ECO:0000256" key="3">
    <source>
        <dbReference type="ARBA" id="ARBA00022827"/>
    </source>
</evidence>
<dbReference type="PANTHER" id="PTHR46305">
    <property type="match status" value="1"/>
</dbReference>
<evidence type="ECO:0000313" key="7">
    <source>
        <dbReference type="Proteomes" id="UP000276010"/>
    </source>
</evidence>
<dbReference type="Gene3D" id="3.40.50.360">
    <property type="match status" value="1"/>
</dbReference>
<dbReference type="InterPro" id="IPR052397">
    <property type="entry name" value="NADPH-QR_MdaB"/>
</dbReference>
<evidence type="ECO:0000256" key="2">
    <source>
        <dbReference type="ARBA" id="ARBA00022630"/>
    </source>
</evidence>
<comment type="caution">
    <text evidence="6">The sequence shown here is derived from an EMBL/GenBank/DDBJ whole genome shotgun (WGS) entry which is preliminary data.</text>
</comment>
<keyword evidence="2" id="KW-0285">Flavoprotein</keyword>
<dbReference type="SUPFAM" id="SSF52218">
    <property type="entry name" value="Flavoproteins"/>
    <property type="match status" value="1"/>
</dbReference>
<evidence type="ECO:0000256" key="4">
    <source>
        <dbReference type="ARBA" id="ARBA00037981"/>
    </source>
</evidence>
<name>A0A426FKY5_BIBTR</name>
<evidence type="ECO:0000259" key="5">
    <source>
        <dbReference type="Pfam" id="PF02525"/>
    </source>
</evidence>
<feature type="domain" description="Flavodoxin-like fold" evidence="5">
    <location>
        <begin position="3"/>
        <end position="188"/>
    </location>
</feature>
<accession>A0A426FKY5</accession>
<comment type="cofactor">
    <cofactor evidence="1">
        <name>FAD</name>
        <dbReference type="ChEBI" id="CHEBI:57692"/>
    </cofactor>
</comment>
<sequence length="193" mass="21991">MQNILIINAHQPYDFSKGELTKSLIDVATKALQNKGLTVKHSQVTDYTVPDELEKWQWADAVIFQFPSNWMMIPWLAKKYMDDVFTAGMGGILCDTDGRTSANPSINYGTGGKMHGKKYMLSATFNAPKNAFDNAQEYLFAGKGLDDLFFPIHCNFKFFAMEQLPTFACFDVIKNPTIEQDLKDFESHINRYF</sequence>
<dbReference type="RefSeq" id="WP_125134295.1">
    <property type="nucleotide sequence ID" value="NZ_RRUC01000004.1"/>
</dbReference>
<dbReference type="EMBL" id="RRUC01000004">
    <property type="protein sequence ID" value="RRN05857.1"/>
    <property type="molecule type" value="Genomic_DNA"/>
</dbReference>
<dbReference type="Proteomes" id="UP000276010">
    <property type="component" value="Unassembled WGS sequence"/>
</dbReference>
<organism evidence="6 7">
    <name type="scientific">Bibersteinia trehalosi</name>
    <name type="common">Pasteurella trehalosi</name>
    <dbReference type="NCBI Taxonomy" id="47735"/>
    <lineage>
        <taxon>Bacteria</taxon>
        <taxon>Pseudomonadati</taxon>
        <taxon>Pseudomonadota</taxon>
        <taxon>Gammaproteobacteria</taxon>
        <taxon>Pasteurellales</taxon>
        <taxon>Pasteurellaceae</taxon>
        <taxon>Bibersteinia</taxon>
    </lineage>
</organism>
<keyword evidence="3" id="KW-0274">FAD</keyword>
<dbReference type="InterPro" id="IPR003680">
    <property type="entry name" value="Flavodoxin_fold"/>
</dbReference>
<evidence type="ECO:0000256" key="1">
    <source>
        <dbReference type="ARBA" id="ARBA00001974"/>
    </source>
</evidence>
<protein>
    <submittedName>
        <fullName evidence="6">Flavodoxin family protein</fullName>
    </submittedName>
</protein>
<gene>
    <name evidence="6" type="ORF">EIM44_00565</name>
</gene>
<proteinExistence type="inferred from homology"/>
<dbReference type="Pfam" id="PF02525">
    <property type="entry name" value="Flavodoxin_2"/>
    <property type="match status" value="1"/>
</dbReference>
<evidence type="ECO:0000313" key="6">
    <source>
        <dbReference type="EMBL" id="RRN05857.1"/>
    </source>
</evidence>
<dbReference type="PANTHER" id="PTHR46305:SF3">
    <property type="entry name" value="NADPH:QUINONE OXIDOREDUCTASE MDAB"/>
    <property type="match status" value="1"/>
</dbReference>
<comment type="similarity">
    <text evidence="4">Belongs to the oxidoreductase MdaB family.</text>
</comment>
<reference evidence="6 7" key="1">
    <citation type="submission" date="2018-11" db="EMBL/GenBank/DDBJ databases">
        <title>Whole genome sequence of Bibersteinia trehalosi strain OADDL-BT1 an multidrug resistant pathogen isolate.</title>
        <authorList>
            <person name="Couger M."/>
            <person name="Ramachandran A."/>
        </authorList>
    </citation>
    <scope>NUCLEOTIDE SEQUENCE [LARGE SCALE GENOMIC DNA]</scope>
    <source>
        <strain evidence="6 7">OADDL-BT1</strain>
    </source>
</reference>
<dbReference type="AlphaFoldDB" id="A0A426FKY5"/>